<feature type="region of interest" description="Disordered" evidence="1">
    <location>
        <begin position="1"/>
        <end position="20"/>
    </location>
</feature>
<evidence type="ECO:0008006" key="4">
    <source>
        <dbReference type="Google" id="ProtNLM"/>
    </source>
</evidence>
<protein>
    <recommendedName>
        <fullName evidence="4">Phage-related minor tail protein</fullName>
    </recommendedName>
</protein>
<feature type="compositionally biased region" description="Basic and acidic residues" evidence="1">
    <location>
        <begin position="9"/>
        <end position="20"/>
    </location>
</feature>
<proteinExistence type="predicted"/>
<accession>A0A377PFZ8</accession>
<evidence type="ECO:0000313" key="2">
    <source>
        <dbReference type="EMBL" id="STQ79225.1"/>
    </source>
</evidence>
<dbReference type="AlphaFoldDB" id="A0A377PFZ8"/>
<dbReference type="Proteomes" id="UP000254821">
    <property type="component" value="Unassembled WGS sequence"/>
</dbReference>
<evidence type="ECO:0000313" key="3">
    <source>
        <dbReference type="Proteomes" id="UP000254821"/>
    </source>
</evidence>
<sequence length="149" mass="16780">MGNYQAWGKDADGSSDRMRKLVESQTNAIKGMGDTNARVMSEVKSQQSSTADTLKKDWEKASKAVDETHRRVAELNLKLQESQSQSSALGRDQDALTASFFRQIDGTKQLSNGMQSLWAHSGTDPCRAEKWQHYPARLSHSYIAFFRTY</sequence>
<reference evidence="2 3" key="1">
    <citation type="submission" date="2018-06" db="EMBL/GenBank/DDBJ databases">
        <authorList>
            <consortium name="Pathogen Informatics"/>
            <person name="Doyle S."/>
        </authorList>
    </citation>
    <scope>NUCLEOTIDE SEQUENCE [LARGE SCALE GENOMIC DNA]</scope>
    <source>
        <strain evidence="2 3">NCTC8105</strain>
    </source>
</reference>
<name>A0A377PFZ8_HAFAL</name>
<evidence type="ECO:0000256" key="1">
    <source>
        <dbReference type="SAM" id="MobiDB-lite"/>
    </source>
</evidence>
<dbReference type="EMBL" id="UGHP01000001">
    <property type="protein sequence ID" value="STQ79225.1"/>
    <property type="molecule type" value="Genomic_DNA"/>
</dbReference>
<organism evidence="2 3">
    <name type="scientific">Hafnia alvei</name>
    <dbReference type="NCBI Taxonomy" id="569"/>
    <lineage>
        <taxon>Bacteria</taxon>
        <taxon>Pseudomonadati</taxon>
        <taxon>Pseudomonadota</taxon>
        <taxon>Gammaproteobacteria</taxon>
        <taxon>Enterobacterales</taxon>
        <taxon>Hafniaceae</taxon>
        <taxon>Hafnia</taxon>
    </lineage>
</organism>
<gene>
    <name evidence="2" type="ORF">NCTC8105_01295</name>
</gene>